<dbReference type="InterPro" id="IPR001099">
    <property type="entry name" value="Chalcone/stilbene_synt_N"/>
</dbReference>
<feature type="domain" description="Chalcone/stilbene synthase C-terminal" evidence="6">
    <location>
        <begin position="295"/>
        <end position="382"/>
    </location>
</feature>
<dbReference type="GO" id="GO:0030639">
    <property type="term" value="P:polyketide biosynthetic process"/>
    <property type="evidence" value="ECO:0007669"/>
    <property type="project" value="TreeGrafter"/>
</dbReference>
<dbReference type="PANTHER" id="PTHR11877:SF46">
    <property type="entry name" value="TYPE III POLYKETIDE SYNTHASE A"/>
    <property type="match status" value="1"/>
</dbReference>
<dbReference type="AlphaFoldDB" id="A0A420I9P9"/>
<evidence type="ECO:0000259" key="6">
    <source>
        <dbReference type="Pfam" id="PF02797"/>
    </source>
</evidence>
<evidence type="ECO:0000256" key="4">
    <source>
        <dbReference type="SAM" id="MobiDB-lite"/>
    </source>
</evidence>
<evidence type="ECO:0000313" key="7">
    <source>
        <dbReference type="EMBL" id="RKF71237.1"/>
    </source>
</evidence>
<gene>
    <name evidence="7" type="ORF">GcC1_104004</name>
</gene>
<comment type="similarity">
    <text evidence="1 3">Belongs to the thiolase-like superfamily. Chalcone/stilbene synthases family.</text>
</comment>
<dbReference type="Gene3D" id="3.40.47.10">
    <property type="match status" value="2"/>
</dbReference>
<comment type="caution">
    <text evidence="7">The sequence shown here is derived from an EMBL/GenBank/DDBJ whole genome shotgun (WGS) entry which is preliminary data.</text>
</comment>
<dbReference type="Pfam" id="PF02797">
    <property type="entry name" value="Chal_sti_synt_C"/>
    <property type="match status" value="1"/>
</dbReference>
<dbReference type="OrthoDB" id="329835at2759"/>
<evidence type="ECO:0000256" key="3">
    <source>
        <dbReference type="RuleBase" id="RU003633"/>
    </source>
</evidence>
<evidence type="ECO:0000313" key="8">
    <source>
        <dbReference type="Proteomes" id="UP000285405"/>
    </source>
</evidence>
<protein>
    <submittedName>
        <fullName evidence="7">2-pyrone synthase</fullName>
    </submittedName>
</protein>
<name>A0A420I9P9_9PEZI</name>
<organism evidence="7 8">
    <name type="scientific">Golovinomyces cichoracearum</name>
    <dbReference type="NCBI Taxonomy" id="62708"/>
    <lineage>
        <taxon>Eukaryota</taxon>
        <taxon>Fungi</taxon>
        <taxon>Dikarya</taxon>
        <taxon>Ascomycota</taxon>
        <taxon>Pezizomycotina</taxon>
        <taxon>Leotiomycetes</taxon>
        <taxon>Erysiphales</taxon>
        <taxon>Erysiphaceae</taxon>
        <taxon>Golovinomyces</taxon>
    </lineage>
</organism>
<evidence type="ECO:0000256" key="2">
    <source>
        <dbReference type="ARBA" id="ARBA00022679"/>
    </source>
</evidence>
<keyword evidence="3" id="KW-0012">Acyltransferase</keyword>
<proteinExistence type="inferred from homology"/>
<dbReference type="EMBL" id="MCBR01010439">
    <property type="protein sequence ID" value="RKF71237.1"/>
    <property type="molecule type" value="Genomic_DNA"/>
</dbReference>
<keyword evidence="2 3" id="KW-0808">Transferase</keyword>
<evidence type="ECO:0000259" key="5">
    <source>
        <dbReference type="Pfam" id="PF00195"/>
    </source>
</evidence>
<dbReference type="PANTHER" id="PTHR11877">
    <property type="entry name" value="HYDROXYMETHYLGLUTARYL-COA SYNTHASE"/>
    <property type="match status" value="1"/>
</dbReference>
<dbReference type="GO" id="GO:0016747">
    <property type="term" value="F:acyltransferase activity, transferring groups other than amino-acyl groups"/>
    <property type="evidence" value="ECO:0007669"/>
    <property type="project" value="InterPro"/>
</dbReference>
<feature type="region of interest" description="Disordered" evidence="4">
    <location>
        <begin position="433"/>
        <end position="463"/>
    </location>
</feature>
<evidence type="ECO:0000256" key="1">
    <source>
        <dbReference type="ARBA" id="ARBA00005531"/>
    </source>
</evidence>
<dbReference type="InterPro" id="IPR011141">
    <property type="entry name" value="Polyketide_synthase_type-III"/>
</dbReference>
<accession>A0A420I9P9</accession>
<sequence>MSSGSFDGVNLPIIGIAAEYPTFNHDSSVLDRVIKLHYPKSASDTDHRRLDKVRMINKYTGIENRSSVLAEDHPLMTRKIPPNISEISAEFSSKGIPLAVAAARKALQEAQTSVSEITHIVSTTCTNSANPGFDHLVIKELGLTQPVEKVLLHGVGCSGGLASLRTAANLALGHTARGLPARVLVIALEICSLLIRSELDSIFEKDEVRIGVTLFSDCGSSLVLSNGLGHHTTEPVYELLGWDHRLIPETEQDLRFDVVLSPQVPKLTCGSLRPSFDALIGSLPNLPPSYKKPADFDWALHPGGALILSGVEKEMKLTPEHMRASYDIYINHGNSSSTSVLAVLSRLRDKDMDGYSPGKKAKDYVVSAAFGPGITVETCMLKRNLNRAARTSQTSGDMTPPETESEGSRSEIDDSDSEYNISTEVADCKLYSESSIMKEDNNESRQLTRPDKLATEQDTYSQMPIASSAHNSVSDNLNVLIDSLDIVDLD</sequence>
<dbReference type="Pfam" id="PF00195">
    <property type="entry name" value="Chal_sti_synt_N"/>
    <property type="match status" value="1"/>
</dbReference>
<feature type="domain" description="Chalcone/stilbene synthase N-terminal" evidence="5">
    <location>
        <begin position="48"/>
        <end position="224"/>
    </location>
</feature>
<feature type="compositionally biased region" description="Basic and acidic residues" evidence="4">
    <location>
        <begin position="436"/>
        <end position="455"/>
    </location>
</feature>
<feature type="region of interest" description="Disordered" evidence="4">
    <location>
        <begin position="388"/>
        <end position="419"/>
    </location>
</feature>
<dbReference type="Proteomes" id="UP000285405">
    <property type="component" value="Unassembled WGS sequence"/>
</dbReference>
<dbReference type="InterPro" id="IPR012328">
    <property type="entry name" value="Chalcone/stilbene_synt_C"/>
</dbReference>
<dbReference type="InterPro" id="IPR016039">
    <property type="entry name" value="Thiolase-like"/>
</dbReference>
<dbReference type="SUPFAM" id="SSF53901">
    <property type="entry name" value="Thiolase-like"/>
    <property type="match status" value="2"/>
</dbReference>
<reference evidence="7 8" key="1">
    <citation type="journal article" date="2018" name="BMC Genomics">
        <title>Comparative genome analyses reveal sequence features reflecting distinct modes of host-adaptation between dicot and monocot powdery mildew.</title>
        <authorList>
            <person name="Wu Y."/>
            <person name="Ma X."/>
            <person name="Pan Z."/>
            <person name="Kale S.D."/>
            <person name="Song Y."/>
            <person name="King H."/>
            <person name="Zhang Q."/>
            <person name="Presley C."/>
            <person name="Deng X."/>
            <person name="Wei C.I."/>
            <person name="Xiao S."/>
        </authorList>
    </citation>
    <scope>NUCLEOTIDE SEQUENCE [LARGE SCALE GENOMIC DNA]</scope>
    <source>
        <strain evidence="7">UCSC1</strain>
    </source>
</reference>